<dbReference type="PANTHER" id="PTHR42937:SF1">
    <property type="entry name" value="DIAMINOPROPIONATE AMMONIA-LYASE"/>
    <property type="match status" value="1"/>
</dbReference>
<evidence type="ECO:0000256" key="1">
    <source>
        <dbReference type="ARBA" id="ARBA00001933"/>
    </source>
</evidence>
<proteinExistence type="predicted"/>
<dbReference type="Proteomes" id="UP000193963">
    <property type="component" value="Unassembled WGS sequence"/>
</dbReference>
<name>A0A1X6ZUG1_9RHOB</name>
<gene>
    <name evidence="4" type="primary">ygeX</name>
    <name evidence="4" type="ORF">PSM7751_03100</name>
</gene>
<organism evidence="4 5">
    <name type="scientific">Pseudooceanicola marinus</name>
    <dbReference type="NCBI Taxonomy" id="396013"/>
    <lineage>
        <taxon>Bacteria</taxon>
        <taxon>Pseudomonadati</taxon>
        <taxon>Pseudomonadota</taxon>
        <taxon>Alphaproteobacteria</taxon>
        <taxon>Rhodobacterales</taxon>
        <taxon>Paracoccaceae</taxon>
        <taxon>Pseudooceanicola</taxon>
    </lineage>
</organism>
<accession>A0A1X6ZUG1</accession>
<dbReference type="Pfam" id="PF00291">
    <property type="entry name" value="PALP"/>
    <property type="match status" value="1"/>
</dbReference>
<comment type="cofactor">
    <cofactor evidence="1">
        <name>pyridoxal 5'-phosphate</name>
        <dbReference type="ChEBI" id="CHEBI:597326"/>
    </cofactor>
</comment>
<dbReference type="NCBIfam" id="NF006058">
    <property type="entry name" value="PRK08206.1"/>
    <property type="match status" value="1"/>
</dbReference>
<evidence type="ECO:0000313" key="5">
    <source>
        <dbReference type="Proteomes" id="UP000193963"/>
    </source>
</evidence>
<dbReference type="EC" id="4.3.1.15" evidence="4"/>
<dbReference type="SUPFAM" id="SSF53686">
    <property type="entry name" value="Tryptophan synthase beta subunit-like PLP-dependent enzymes"/>
    <property type="match status" value="1"/>
</dbReference>
<dbReference type="PANTHER" id="PTHR42937">
    <property type="match status" value="1"/>
</dbReference>
<reference evidence="4 5" key="1">
    <citation type="submission" date="2017-03" db="EMBL/GenBank/DDBJ databases">
        <authorList>
            <person name="Afonso C.L."/>
            <person name="Miller P.J."/>
            <person name="Scott M.A."/>
            <person name="Spackman E."/>
            <person name="Goraichik I."/>
            <person name="Dimitrov K.M."/>
            <person name="Suarez D.L."/>
            <person name="Swayne D.E."/>
        </authorList>
    </citation>
    <scope>NUCLEOTIDE SEQUENCE [LARGE SCALE GENOMIC DNA]</scope>
    <source>
        <strain evidence="4 5">CECT 7751</strain>
    </source>
</reference>
<dbReference type="InterPro" id="IPR036052">
    <property type="entry name" value="TrpB-like_PALP_sf"/>
</dbReference>
<dbReference type="Gene3D" id="3.40.50.1100">
    <property type="match status" value="2"/>
</dbReference>
<evidence type="ECO:0000259" key="3">
    <source>
        <dbReference type="Pfam" id="PF00291"/>
    </source>
</evidence>
<sequence length="370" mass="38546">MRRNRVRLSHTGPEILQNAAMMIETPSPTSARAPGFHTSPARPLALLARCPAHAPTPLREAPRLAARLGLDQLWIKDESPRMGLGSFKALGGAFAVAQMILDSAGTDDPMDPQAQAVARDMTFITASAGNHGLSVAAGARVFSARARVVLSASVPQAFARRIEAMGAEVIRVDGSYEDSVAEAVRLAEVQGWIHLADGSWSGYTAAPALIMEGYTVLAEECRAAFAGRGQWPTHVFLQAGVGGLAAATAAHIRESWDQQPEVIVVEPEAAPCLLRSVAAGALTRGDGPVSAMGRLDCKDASLLAYQTLRHDADRFVTVTEDQAAQAVTLLAEGAALATTPSGAAGLAALLAADLPAQARALVILSEGPEG</sequence>
<evidence type="ECO:0000256" key="2">
    <source>
        <dbReference type="ARBA" id="ARBA00022898"/>
    </source>
</evidence>
<keyword evidence="4" id="KW-0456">Lyase</keyword>
<dbReference type="InterPro" id="IPR001926">
    <property type="entry name" value="TrpB-like_PALP"/>
</dbReference>
<dbReference type="AlphaFoldDB" id="A0A1X6ZUG1"/>
<keyword evidence="5" id="KW-1185">Reference proteome</keyword>
<protein>
    <submittedName>
        <fullName evidence="4">Diaminopropionate ammonia-lyase</fullName>
        <ecNumber evidence="4">4.3.1.15</ecNumber>
    </submittedName>
</protein>
<evidence type="ECO:0000313" key="4">
    <source>
        <dbReference type="EMBL" id="SLN61599.1"/>
    </source>
</evidence>
<feature type="domain" description="Tryptophan synthase beta chain-like PALP" evidence="3">
    <location>
        <begin position="52"/>
        <end position="365"/>
    </location>
</feature>
<dbReference type="GO" id="GO:0008838">
    <property type="term" value="F:diaminopropionate ammonia-lyase activity"/>
    <property type="evidence" value="ECO:0007669"/>
    <property type="project" value="UniProtKB-EC"/>
</dbReference>
<dbReference type="EMBL" id="FWFN01000006">
    <property type="protein sequence ID" value="SLN61599.1"/>
    <property type="molecule type" value="Genomic_DNA"/>
</dbReference>
<keyword evidence="2" id="KW-0663">Pyridoxal phosphate</keyword>